<dbReference type="SUPFAM" id="SSF89009">
    <property type="entry name" value="GAT-like domain"/>
    <property type="match status" value="1"/>
</dbReference>
<accession>A0AAN8VUY8</accession>
<feature type="domain" description="VHS" evidence="7">
    <location>
        <begin position="53"/>
        <end position="184"/>
    </location>
</feature>
<evidence type="ECO:0000256" key="5">
    <source>
        <dbReference type="ARBA" id="ARBA00023136"/>
    </source>
</evidence>
<dbReference type="Proteomes" id="UP001370490">
    <property type="component" value="Unassembled WGS sequence"/>
</dbReference>
<dbReference type="PROSITE" id="PS50179">
    <property type="entry name" value="VHS"/>
    <property type="match status" value="1"/>
</dbReference>
<dbReference type="SMART" id="SM00288">
    <property type="entry name" value="VHS"/>
    <property type="match status" value="1"/>
</dbReference>
<proteinExistence type="inferred from homology"/>
<dbReference type="GO" id="GO:0035091">
    <property type="term" value="F:phosphatidylinositol binding"/>
    <property type="evidence" value="ECO:0007669"/>
    <property type="project" value="InterPro"/>
</dbReference>
<dbReference type="Gene3D" id="1.25.40.90">
    <property type="match status" value="1"/>
</dbReference>
<evidence type="ECO:0000256" key="6">
    <source>
        <dbReference type="SAM" id="MobiDB-lite"/>
    </source>
</evidence>
<dbReference type="Pfam" id="PF00790">
    <property type="entry name" value="VHS"/>
    <property type="match status" value="1"/>
</dbReference>
<comment type="similarity">
    <text evidence="2">Belongs to the TOM1 family.</text>
</comment>
<dbReference type="SUPFAM" id="SSF48464">
    <property type="entry name" value="ENTH/VHS domain"/>
    <property type="match status" value="1"/>
</dbReference>
<dbReference type="PANTHER" id="PTHR46646">
    <property type="entry name" value="TOM1-LIKE PROTEIN 1"/>
    <property type="match status" value="1"/>
</dbReference>
<dbReference type="InterPro" id="IPR038425">
    <property type="entry name" value="GAT_sf"/>
</dbReference>
<dbReference type="GO" id="GO:0005737">
    <property type="term" value="C:cytoplasm"/>
    <property type="evidence" value="ECO:0007669"/>
    <property type="project" value="UniProtKB-ARBA"/>
</dbReference>
<dbReference type="InterPro" id="IPR002014">
    <property type="entry name" value="VHS_dom"/>
</dbReference>
<sequence>AEEPEPNTKVTKMEKLRLASIGERLKTGGAQMSKRVKEMLQSPTPESKIVDEATLETLSEPNWGLNLRICAMINSDEYSGSEIVKAIKRKLGVSNSRSAAVIQRLSLELLEIIAMNCEKVFSEIASEKVLEEMVRLIENQVTDSGIKERSLQLIRAWGESQDLDYLPVFRQTYMNLKNRNTLPAGYSLESYRQQMSPPEEYPIPDMDLHGADHTTYPFNYGSLSQEEKKEFLEITRNSAELLSSILNSEMEPKHIKDDLTLSMLEKCKQSQPVLERIIQATNDDEGILFEALNLHDELQRVISKYEEVEAASEPGQQLPDKPDTMVQKSPTQPGNEAREKENPEGESSEASSGKSSLRGVEN</sequence>
<evidence type="ECO:0000256" key="1">
    <source>
        <dbReference type="ARBA" id="ARBA00004170"/>
    </source>
</evidence>
<organism evidence="9 10">
    <name type="scientific">Dillenia turbinata</name>
    <dbReference type="NCBI Taxonomy" id="194707"/>
    <lineage>
        <taxon>Eukaryota</taxon>
        <taxon>Viridiplantae</taxon>
        <taxon>Streptophyta</taxon>
        <taxon>Embryophyta</taxon>
        <taxon>Tracheophyta</taxon>
        <taxon>Spermatophyta</taxon>
        <taxon>Magnoliopsida</taxon>
        <taxon>eudicotyledons</taxon>
        <taxon>Gunneridae</taxon>
        <taxon>Pentapetalae</taxon>
        <taxon>Dilleniales</taxon>
        <taxon>Dilleniaceae</taxon>
        <taxon>Dillenia</taxon>
    </lineage>
</organism>
<keyword evidence="3" id="KW-0813">Transport</keyword>
<evidence type="ECO:0000313" key="10">
    <source>
        <dbReference type="Proteomes" id="UP001370490"/>
    </source>
</evidence>
<dbReference type="PANTHER" id="PTHR46646:SF5">
    <property type="entry name" value="TOM1-LIKE PROTEIN 2"/>
    <property type="match status" value="1"/>
</dbReference>
<keyword evidence="4" id="KW-0653">Protein transport</keyword>
<dbReference type="GO" id="GO:0043328">
    <property type="term" value="P:protein transport to vacuole involved in ubiquitin-dependent protein catabolic process via the multivesicular body sorting pathway"/>
    <property type="evidence" value="ECO:0007669"/>
    <property type="project" value="InterPro"/>
</dbReference>
<dbReference type="Pfam" id="PF03127">
    <property type="entry name" value="GAT"/>
    <property type="match status" value="1"/>
</dbReference>
<keyword evidence="10" id="KW-1185">Reference proteome</keyword>
<dbReference type="PROSITE" id="PS50909">
    <property type="entry name" value="GAT"/>
    <property type="match status" value="1"/>
</dbReference>
<evidence type="ECO:0000259" key="7">
    <source>
        <dbReference type="PROSITE" id="PS50179"/>
    </source>
</evidence>
<comment type="subcellular location">
    <subcellularLocation>
        <location evidence="1">Membrane</location>
        <topology evidence="1">Peripheral membrane protein</topology>
    </subcellularLocation>
</comment>
<keyword evidence="5" id="KW-0472">Membrane</keyword>
<dbReference type="Gene3D" id="1.20.58.160">
    <property type="match status" value="1"/>
</dbReference>
<dbReference type="AlphaFoldDB" id="A0AAN8VUY8"/>
<gene>
    <name evidence="9" type="ORF">RJ641_030190</name>
</gene>
<comment type="caution">
    <text evidence="9">The sequence shown here is derived from an EMBL/GenBank/DDBJ whole genome shotgun (WGS) entry which is preliminary data.</text>
</comment>
<feature type="non-terminal residue" evidence="9">
    <location>
        <position position="1"/>
    </location>
</feature>
<evidence type="ECO:0000256" key="2">
    <source>
        <dbReference type="ARBA" id="ARBA00007708"/>
    </source>
</evidence>
<evidence type="ECO:0000313" key="9">
    <source>
        <dbReference type="EMBL" id="KAK6940659.1"/>
    </source>
</evidence>
<evidence type="ECO:0000256" key="4">
    <source>
        <dbReference type="ARBA" id="ARBA00022927"/>
    </source>
</evidence>
<dbReference type="GO" id="GO:0043130">
    <property type="term" value="F:ubiquitin binding"/>
    <property type="evidence" value="ECO:0007669"/>
    <property type="project" value="InterPro"/>
</dbReference>
<dbReference type="InterPro" id="IPR008942">
    <property type="entry name" value="ENTH_VHS"/>
</dbReference>
<protein>
    <submittedName>
        <fullName evidence="9">VHS domain</fullName>
    </submittedName>
</protein>
<reference evidence="9 10" key="1">
    <citation type="submission" date="2023-12" db="EMBL/GenBank/DDBJ databases">
        <title>A high-quality genome assembly for Dillenia turbinata (Dilleniales).</title>
        <authorList>
            <person name="Chanderbali A."/>
        </authorList>
    </citation>
    <scope>NUCLEOTIDE SEQUENCE [LARGE SCALE GENOMIC DNA]</scope>
    <source>
        <strain evidence="9">LSX21</strain>
        <tissue evidence="9">Leaf</tissue>
    </source>
</reference>
<dbReference type="EMBL" id="JBAMMX010000005">
    <property type="protein sequence ID" value="KAK6940659.1"/>
    <property type="molecule type" value="Genomic_DNA"/>
</dbReference>
<dbReference type="CDD" id="cd03561">
    <property type="entry name" value="VHS"/>
    <property type="match status" value="1"/>
</dbReference>
<evidence type="ECO:0000256" key="3">
    <source>
        <dbReference type="ARBA" id="ARBA00022448"/>
    </source>
</evidence>
<feature type="domain" description="GAT" evidence="8">
    <location>
        <begin position="223"/>
        <end position="310"/>
    </location>
</feature>
<name>A0AAN8VUY8_9MAGN</name>
<dbReference type="InterPro" id="IPR044836">
    <property type="entry name" value="TOL_plant"/>
</dbReference>
<evidence type="ECO:0000259" key="8">
    <source>
        <dbReference type="PROSITE" id="PS50909"/>
    </source>
</evidence>
<feature type="region of interest" description="Disordered" evidence="6">
    <location>
        <begin position="308"/>
        <end position="362"/>
    </location>
</feature>
<dbReference type="GO" id="GO:0016020">
    <property type="term" value="C:membrane"/>
    <property type="evidence" value="ECO:0007669"/>
    <property type="project" value="UniProtKB-SubCell"/>
</dbReference>
<dbReference type="InterPro" id="IPR004152">
    <property type="entry name" value="GAT_dom"/>
</dbReference>